<dbReference type="Gene3D" id="2.120.10.30">
    <property type="entry name" value="TolB, C-terminal domain"/>
    <property type="match status" value="2"/>
</dbReference>
<keyword evidence="1" id="KW-0677">Repeat</keyword>
<dbReference type="SUPFAM" id="SSF101898">
    <property type="entry name" value="NHL repeat"/>
    <property type="match status" value="1"/>
</dbReference>
<dbReference type="EMBL" id="AM743169">
    <property type="protein sequence ID" value="CAQ44119.1"/>
    <property type="molecule type" value="Genomic_DNA"/>
</dbReference>
<evidence type="ECO:0000256" key="3">
    <source>
        <dbReference type="SAM" id="MobiDB-lite"/>
    </source>
</evidence>
<dbReference type="PROSITE" id="PS51125">
    <property type="entry name" value="NHL"/>
    <property type="match status" value="2"/>
</dbReference>
<dbReference type="Pfam" id="PF01436">
    <property type="entry name" value="NHL"/>
    <property type="match status" value="1"/>
</dbReference>
<evidence type="ECO:0000313" key="5">
    <source>
        <dbReference type="Proteomes" id="UP000008840"/>
    </source>
</evidence>
<dbReference type="HOGENOM" id="CLU_264270_0_0_6"/>
<name>B2FL00_STRMK</name>
<dbReference type="eggNOG" id="COG3391">
    <property type="taxonomic scope" value="Bacteria"/>
</dbReference>
<gene>
    <name evidence="4" type="ordered locus">Smlt0528</name>
</gene>
<dbReference type="InterPro" id="IPR011055">
    <property type="entry name" value="Dup_hybrid_motif"/>
</dbReference>
<organism evidence="4 5">
    <name type="scientific">Stenotrophomonas maltophilia (strain K279a)</name>
    <dbReference type="NCBI Taxonomy" id="522373"/>
    <lineage>
        <taxon>Bacteria</taxon>
        <taxon>Pseudomonadati</taxon>
        <taxon>Pseudomonadota</taxon>
        <taxon>Gammaproteobacteria</taxon>
        <taxon>Lysobacterales</taxon>
        <taxon>Lysobacteraceae</taxon>
        <taxon>Stenotrophomonas</taxon>
        <taxon>Stenotrophomonas maltophilia group</taxon>
    </lineage>
</organism>
<feature type="region of interest" description="Disordered" evidence="3">
    <location>
        <begin position="502"/>
        <end position="525"/>
    </location>
</feature>
<reference evidence="4" key="1">
    <citation type="journal article" date="2008" name="Genome Biol.">
        <title>The complete genome, comparative and functional analysis of Stenotrophomonas maltophilia reveals an organism heavily shielded by drug resistance determinants.</title>
        <authorList>
            <person name="Crossman L.C."/>
            <person name="Gould V.C."/>
            <person name="Dow J.M."/>
            <person name="Vernikos G.S."/>
            <person name="Okazaki A."/>
            <person name="Sebaihia M."/>
            <person name="Saunders D."/>
            <person name="Arrowsmith C."/>
            <person name="Carver T."/>
            <person name="Peters N."/>
            <person name="Adlem E."/>
            <person name="Kerhornou A."/>
            <person name="Lord A."/>
            <person name="Murphy L."/>
            <person name="Seeger K."/>
            <person name="Squares R."/>
            <person name="Rutter S."/>
            <person name="Quail M.A."/>
            <person name="Rajandream M.A."/>
            <person name="Harris D."/>
            <person name="Churcher C."/>
            <person name="Bentley S.D."/>
            <person name="Parkhill J."/>
            <person name="Thomson N.R."/>
            <person name="Avison M.B."/>
        </authorList>
    </citation>
    <scope>NUCLEOTIDE SEQUENCE [LARGE SCALE GENOMIC DNA]</scope>
    <source>
        <strain evidence="4">K279a</strain>
    </source>
</reference>
<feature type="repeat" description="NHL" evidence="2">
    <location>
        <begin position="697"/>
        <end position="727"/>
    </location>
</feature>
<dbReference type="Proteomes" id="UP000008840">
    <property type="component" value="Chromosome"/>
</dbReference>
<keyword evidence="5" id="KW-1185">Reference proteome</keyword>
<evidence type="ECO:0000313" key="4">
    <source>
        <dbReference type="EMBL" id="CAQ44119.1"/>
    </source>
</evidence>
<dbReference type="CDD" id="cd14953">
    <property type="entry name" value="NHL_like_1"/>
    <property type="match status" value="1"/>
</dbReference>
<dbReference type="KEGG" id="sml:Smlt0528"/>
<accession>B2FL00</accession>
<dbReference type="PANTHER" id="PTHR13833:SF71">
    <property type="entry name" value="NHL DOMAIN-CONTAINING PROTEIN"/>
    <property type="match status" value="1"/>
</dbReference>
<sequence length="1267" mass="134868">MPSPRSAPQKIGSARSGSADQVVALNAADACHLGLHVGALLQRTPGRIDLHVTGQRGVGAHVLQGGQRLATVGGGAQLFDQHCGCAVQVAFVQQHLAMEQACVVALGKDHRAGGFHCLGIAAFAGGSELQQCLGRLAVTGQAWHVIHCGSSVLHAAQRTEHETDVELVLGTIRAQRTDACGQPGCGQRIVGTAQPAQRRKPAVEQPCHPFGFRRRGRLTFGRRTGHAIGQCQHFLVAVQHQQRTAELGHACVQRPVEQAGDPQFVEVFLCSLHRIEAGIGAVDIAIKPLVTAQADDLGGAGDARQRGGNPVATAVVGLQRGQRQPQPGGFQAAALPAVVEQRLQQFHALLGLVPQAELQVVDRVVVHRQRRVGMLQRLHQVLRGRCRLVLGQFHRDQGQQDLRVVRQCFLCALQVAARLVRLLLHHCGPAGHLRGAAAVFGIEVIQHRIFHQPFHRDQRTQRVATARLLDGFIPSRGIGLVHRIGGDGRLLRCHRDRSSGGCAGQCGNQQGGDGEDAGHGGFPSVGTALNPLQPARTSAMDGTLAFDRTIGHGGSCVQRLLSVPLQTAGRQRSTMARWQWMAAGVALATVVALAATWWETPLHTLAEPAGPVPTPLAWTAQIEPLAGDGHPGDRDGASAQARFADPYALLRGADGSVYFTDAGDNNRIRRRLPDGRVETVAGQGEGRVDGPALQASFNTPSGIAADAQGNLYVADTGNHAIRRIGTDGQVTTLAGGEQGHADGPAVQARFDAPMGIAVDAQGQVYVADTFNDRIRVIGTDGMVRTLAGGDRPGLADGVGAAARFDTPVALAFDAQGALLVADLFNNAVRRVGADGTVSTVVAAGGVINGPLSLATTHDGVLYVGDLDGRIVQVTPQGHQIALVGNGRLPRLARPSGLAMDADGSVLVADAASYRLHRLRPLPVGELPAPALVGPAADAALPETGGRWPLAPQDGWHEVVGTLGEVRGNFTGESRHHLHGGFDVRGDVGQTVLAIAEGKISSPVAAWNLGEQAEGLAVDRLKYIHMRVGRTPRDEPYDARWQALYDEQGKLERMRVRRGMRIHVGDRLGSINNQAHVHLAVGTGGFETNAVALGFHNYADHFAPRITDVALLDDNDQPMAAGSDGVVMVARQGRGVQIVIEAWDQVDNNLPRRRLGMYQVGYQILDASGRALQGYEQPRWNIVFNRMPPQKEAVRVAYAPDSGITVHGSAVTRFRYLATNTVRDGLMETGRWQPAALPPGEYIVRASVRDYSGNEGVGPREIRVRLLP</sequence>
<evidence type="ECO:0000256" key="1">
    <source>
        <dbReference type="ARBA" id="ARBA00022737"/>
    </source>
</evidence>
<dbReference type="Gene3D" id="2.40.10.500">
    <property type="match status" value="1"/>
</dbReference>
<dbReference type="InterPro" id="IPR011042">
    <property type="entry name" value="6-blade_b-propeller_TolB-like"/>
</dbReference>
<dbReference type="AlphaFoldDB" id="B2FL00"/>
<dbReference type="PANTHER" id="PTHR13833">
    <property type="match status" value="1"/>
</dbReference>
<feature type="repeat" description="NHL" evidence="2">
    <location>
        <begin position="750"/>
        <end position="780"/>
    </location>
</feature>
<protein>
    <submittedName>
        <fullName evidence="4">NHL repeat protein</fullName>
    </submittedName>
</protein>
<dbReference type="InterPro" id="IPR001258">
    <property type="entry name" value="NHL_repeat"/>
</dbReference>
<dbReference type="Gene3D" id="2.70.70.10">
    <property type="entry name" value="Glucose Permease (Domain IIA)"/>
    <property type="match status" value="1"/>
</dbReference>
<feature type="compositionally biased region" description="Gly residues" evidence="3">
    <location>
        <begin position="502"/>
        <end position="512"/>
    </location>
</feature>
<dbReference type="EnsemblBacteria" id="CAQ44119">
    <property type="protein sequence ID" value="CAQ44119"/>
    <property type="gene ID" value="Smlt0528"/>
</dbReference>
<evidence type="ECO:0000256" key="2">
    <source>
        <dbReference type="PROSITE-ProRule" id="PRU00504"/>
    </source>
</evidence>
<proteinExistence type="predicted"/>